<dbReference type="InterPro" id="IPR036388">
    <property type="entry name" value="WH-like_DNA-bd_sf"/>
</dbReference>
<protein>
    <recommendedName>
        <fullName evidence="7">HTH-type transcriptional regulator SarZ</fullName>
    </recommendedName>
    <alternativeName>
        <fullName evidence="8">Staphylococcal accessory regulator Z</fullName>
    </alternativeName>
</protein>
<dbReference type="GO" id="GO:0003700">
    <property type="term" value="F:DNA-binding transcription factor activity"/>
    <property type="evidence" value="ECO:0007669"/>
    <property type="project" value="InterPro"/>
</dbReference>
<keyword evidence="4" id="KW-0238">DNA-binding</keyword>
<dbReference type="PROSITE" id="PS50995">
    <property type="entry name" value="HTH_MARR_2"/>
    <property type="match status" value="1"/>
</dbReference>
<dbReference type="GO" id="GO:0003677">
    <property type="term" value="F:DNA binding"/>
    <property type="evidence" value="ECO:0007669"/>
    <property type="project" value="UniProtKB-KW"/>
</dbReference>
<dbReference type="RefSeq" id="WP_155037002.1">
    <property type="nucleotide sequence ID" value="NZ_JBHTIG010000007.1"/>
</dbReference>
<keyword evidence="11" id="KW-1185">Reference proteome</keyword>
<dbReference type="GO" id="GO:0005737">
    <property type="term" value="C:cytoplasm"/>
    <property type="evidence" value="ECO:0007669"/>
    <property type="project" value="UniProtKB-SubCell"/>
</dbReference>
<comment type="similarity">
    <text evidence="6">Belongs to the SarZ family.</text>
</comment>
<evidence type="ECO:0000256" key="1">
    <source>
        <dbReference type="ARBA" id="ARBA00004496"/>
    </source>
</evidence>
<dbReference type="OrthoDB" id="9806864at2"/>
<dbReference type="EMBL" id="WMJY01000060">
    <property type="protein sequence ID" value="MTH31036.1"/>
    <property type="molecule type" value="Genomic_DNA"/>
</dbReference>
<name>A0A7K1GQA3_9FLAO</name>
<comment type="caution">
    <text evidence="10">The sequence shown here is derived from an EMBL/GenBank/DDBJ whole genome shotgun (WGS) entry which is preliminary data.</text>
</comment>
<dbReference type="InterPro" id="IPR000835">
    <property type="entry name" value="HTH_MarR-typ"/>
</dbReference>
<gene>
    <name evidence="10" type="ORF">GJV77_14275</name>
</gene>
<dbReference type="InterPro" id="IPR055166">
    <property type="entry name" value="Transc_reg_Sar_Rot_HTH"/>
</dbReference>
<dbReference type="Proteomes" id="UP000488936">
    <property type="component" value="Unassembled WGS sequence"/>
</dbReference>
<evidence type="ECO:0000313" key="10">
    <source>
        <dbReference type="EMBL" id="MTH31036.1"/>
    </source>
</evidence>
<sequence>MSDQLALENQVCFPIYALAREIVNHYRPFLDELDITYPQYLVLLVLWKETELAVGQLGERVFLDTGTLTPLLKRMQQKELVSRQRSTQDERIVMVSLTPKGIKLKEQACSIPQKLMESMQVTPEELNLLKEVVCRILNKQK</sequence>
<evidence type="ECO:0000256" key="8">
    <source>
        <dbReference type="ARBA" id="ARBA00047207"/>
    </source>
</evidence>
<proteinExistence type="inferred from homology"/>
<dbReference type="Pfam" id="PF22381">
    <property type="entry name" value="Staph_reg_Sar_Rot"/>
    <property type="match status" value="1"/>
</dbReference>
<evidence type="ECO:0000256" key="4">
    <source>
        <dbReference type="ARBA" id="ARBA00023125"/>
    </source>
</evidence>
<dbReference type="PANTHER" id="PTHR42756">
    <property type="entry name" value="TRANSCRIPTIONAL REGULATOR, MARR"/>
    <property type="match status" value="1"/>
</dbReference>
<organism evidence="10 11">
    <name type="scientific">Myroides pelagicus</name>
    <dbReference type="NCBI Taxonomy" id="270914"/>
    <lineage>
        <taxon>Bacteria</taxon>
        <taxon>Pseudomonadati</taxon>
        <taxon>Bacteroidota</taxon>
        <taxon>Flavobacteriia</taxon>
        <taxon>Flavobacteriales</taxon>
        <taxon>Flavobacteriaceae</taxon>
        <taxon>Myroides</taxon>
    </lineage>
</organism>
<dbReference type="FunFam" id="1.10.10.10:FF:000163">
    <property type="entry name" value="MarR family transcriptional regulator"/>
    <property type="match status" value="1"/>
</dbReference>
<dbReference type="AlphaFoldDB" id="A0A7K1GQA3"/>
<keyword evidence="2" id="KW-0963">Cytoplasm</keyword>
<evidence type="ECO:0000256" key="2">
    <source>
        <dbReference type="ARBA" id="ARBA00022490"/>
    </source>
</evidence>
<comment type="subcellular location">
    <subcellularLocation>
        <location evidence="1">Cytoplasm</location>
    </subcellularLocation>
</comment>
<dbReference type="SUPFAM" id="SSF46785">
    <property type="entry name" value="Winged helix' DNA-binding domain"/>
    <property type="match status" value="1"/>
</dbReference>
<evidence type="ECO:0000259" key="9">
    <source>
        <dbReference type="PROSITE" id="PS50995"/>
    </source>
</evidence>
<dbReference type="Gene3D" id="1.10.10.10">
    <property type="entry name" value="Winged helix-like DNA-binding domain superfamily/Winged helix DNA-binding domain"/>
    <property type="match status" value="1"/>
</dbReference>
<dbReference type="SMART" id="SM00347">
    <property type="entry name" value="HTH_MARR"/>
    <property type="match status" value="1"/>
</dbReference>
<evidence type="ECO:0000256" key="6">
    <source>
        <dbReference type="ARBA" id="ARBA00046337"/>
    </source>
</evidence>
<evidence type="ECO:0000256" key="5">
    <source>
        <dbReference type="ARBA" id="ARBA00023163"/>
    </source>
</evidence>
<evidence type="ECO:0000256" key="7">
    <source>
        <dbReference type="ARBA" id="ARBA00047188"/>
    </source>
</evidence>
<dbReference type="InterPro" id="IPR036390">
    <property type="entry name" value="WH_DNA-bd_sf"/>
</dbReference>
<keyword evidence="5" id="KW-0804">Transcription</keyword>
<keyword evidence="3" id="KW-0805">Transcription regulation</keyword>
<feature type="domain" description="HTH marR-type" evidence="9">
    <location>
        <begin position="8"/>
        <end position="138"/>
    </location>
</feature>
<evidence type="ECO:0000313" key="11">
    <source>
        <dbReference type="Proteomes" id="UP000488936"/>
    </source>
</evidence>
<reference evidence="10 11" key="1">
    <citation type="journal article" date="2006" name="Int. J. Syst. Evol. Microbiol.">
        <title>Myroides pelagicus sp. nov., isolated from seawater in Thailand.</title>
        <authorList>
            <person name="Yoon J."/>
            <person name="Maneerat S."/>
            <person name="Kawai F."/>
            <person name="Yokota A."/>
        </authorList>
    </citation>
    <scope>NUCLEOTIDE SEQUENCE [LARGE SCALE GENOMIC DNA]</scope>
    <source>
        <strain evidence="10 11">SM1T</strain>
    </source>
</reference>
<dbReference type="PANTHER" id="PTHR42756:SF1">
    <property type="entry name" value="TRANSCRIPTIONAL REPRESSOR OF EMRAB OPERON"/>
    <property type="match status" value="1"/>
</dbReference>
<accession>A0A7K1GQA3</accession>
<evidence type="ECO:0000256" key="3">
    <source>
        <dbReference type="ARBA" id="ARBA00023015"/>
    </source>
</evidence>